<evidence type="ECO:0000313" key="2">
    <source>
        <dbReference type="Proteomes" id="UP000588186"/>
    </source>
</evidence>
<protein>
    <submittedName>
        <fullName evidence="1">Uncharacterized protein</fullName>
    </submittedName>
</protein>
<dbReference type="InterPro" id="IPR045920">
    <property type="entry name" value="DUF6339"/>
</dbReference>
<dbReference type="AlphaFoldDB" id="A0A6V7R5J6"/>
<evidence type="ECO:0000313" key="1">
    <source>
        <dbReference type="EMBL" id="CAD2072285.1"/>
    </source>
</evidence>
<keyword evidence="2" id="KW-1185">Reference proteome</keyword>
<accession>A0A6V7R5J6</accession>
<dbReference type="RefSeq" id="WP_186076373.1">
    <property type="nucleotide sequence ID" value="NZ_CAJEWB010000005.1"/>
</dbReference>
<dbReference type="EMBL" id="CAJEWB010000005">
    <property type="protein sequence ID" value="CAD2072285.1"/>
    <property type="molecule type" value="Genomic_DNA"/>
</dbReference>
<sequence>MKTRLKLITSEALNHFTANFEYFIRGIATGDKNVLSELYDENNFSDSNIEFEYTPLIQNGTYNVTDYKNIKILYETFENLTPVQASQERLWVSLTLNHYMDYFKYRTESYFNNLKEGIKIEESIKGLKAAILYSWGQKRSLFVCRLSRLWWTGYLTYDKDHSNPYHLAKFFSESDFSGRAIIYFSSNYTANKQLSLGILTALKDYNNEIEKINRQRHLVPVTKHFNTLGGGTLIDLYTREDAYKITENILLNSTTKSI</sequence>
<organism evidence="1 2">
    <name type="scientific">Phocicoccus pinnipedialis</name>
    <dbReference type="NCBI Taxonomy" id="110845"/>
    <lineage>
        <taxon>Bacteria</taxon>
        <taxon>Bacillati</taxon>
        <taxon>Bacillota</taxon>
        <taxon>Bacilli</taxon>
        <taxon>Bacillales</taxon>
        <taxon>Salinicoccaceae</taxon>
        <taxon>Phocicoccus</taxon>
    </lineage>
</organism>
<reference evidence="1 2" key="1">
    <citation type="submission" date="2020-07" db="EMBL/GenBank/DDBJ databases">
        <authorList>
            <person name="Criscuolo A."/>
        </authorList>
    </citation>
    <scope>NUCLEOTIDE SEQUENCE [LARGE SCALE GENOMIC DNA]</scope>
    <source>
        <strain evidence="1">CIP107946</strain>
    </source>
</reference>
<comment type="caution">
    <text evidence="1">The sequence shown here is derived from an EMBL/GenBank/DDBJ whole genome shotgun (WGS) entry which is preliminary data.</text>
</comment>
<dbReference type="Pfam" id="PF19866">
    <property type="entry name" value="DUF6339"/>
    <property type="match status" value="1"/>
</dbReference>
<name>A0A6V7R5J6_9BACL</name>
<proteinExistence type="predicted"/>
<dbReference type="Proteomes" id="UP000588186">
    <property type="component" value="Unassembled WGS sequence"/>
</dbReference>
<gene>
    <name evidence="1" type="ORF">JEOPIN946_00383</name>
</gene>